<sequence>MKKILSSLIAICALFTLVACGSINKSETTKTSKNTMTTFHALNGDVKVPKDPKRVVVQNYPDEVSSLGVNVVGTDSWAYPNPFLSKSQKENMVDLGAPSFNLEKLIAQKPDLIITVDKDQVADYQKIAPTVLVNYQDLSGITTSLDYFAKLLNRENEKKEFLANFKKVAKKQMTKLEESGITPSDKTVSILELQGSKIYAFGDNFARGGQALTTGLGFKQSTKMAELSKGTGYAEVNAESLNNFDADYIFIDFASADKAQYEALQKNPVWQNLKAVKAGHVIVMDYNQVYFFGGPTATQKELSLYTNAILNNK</sequence>
<feature type="signal peptide" evidence="5">
    <location>
        <begin position="1"/>
        <end position="21"/>
    </location>
</feature>
<dbReference type="GO" id="GO:1901678">
    <property type="term" value="P:iron coordination entity transport"/>
    <property type="evidence" value="ECO:0007669"/>
    <property type="project" value="UniProtKB-ARBA"/>
</dbReference>
<evidence type="ECO:0000259" key="6">
    <source>
        <dbReference type="PROSITE" id="PS50983"/>
    </source>
</evidence>
<keyword evidence="8" id="KW-1185">Reference proteome</keyword>
<dbReference type="STRING" id="1291764.GCA_001311235_00819"/>
<evidence type="ECO:0000256" key="4">
    <source>
        <dbReference type="ARBA" id="ARBA00022729"/>
    </source>
</evidence>
<evidence type="ECO:0000313" key="7">
    <source>
        <dbReference type="EMBL" id="PCS00674.1"/>
    </source>
</evidence>
<protein>
    <submittedName>
        <fullName evidence="7">Ferrichrome ABC transporter substrate binding protein</fullName>
    </submittedName>
</protein>
<keyword evidence="3" id="KW-0813">Transport</keyword>
<evidence type="ECO:0000256" key="5">
    <source>
        <dbReference type="SAM" id="SignalP"/>
    </source>
</evidence>
<dbReference type="InterPro" id="IPR051313">
    <property type="entry name" value="Bact_iron-sidero_bind"/>
</dbReference>
<dbReference type="PANTHER" id="PTHR30532:SF26">
    <property type="entry name" value="IRON(3+)-HYDROXAMATE-BINDING PROTEIN FHUD"/>
    <property type="match status" value="1"/>
</dbReference>
<evidence type="ECO:0000256" key="2">
    <source>
        <dbReference type="ARBA" id="ARBA00008814"/>
    </source>
</evidence>
<dbReference type="OrthoDB" id="2241086at2"/>
<comment type="subcellular location">
    <subcellularLocation>
        <location evidence="1">Cell envelope</location>
    </subcellularLocation>
</comment>
<dbReference type="PROSITE" id="PS50983">
    <property type="entry name" value="FE_B12_PBP"/>
    <property type="match status" value="1"/>
</dbReference>
<reference evidence="7 8" key="1">
    <citation type="submission" date="2014-12" db="EMBL/GenBank/DDBJ databases">
        <title>Draft genome sequences of 10 type strains of Lactococcus.</title>
        <authorList>
            <person name="Sun Z."/>
            <person name="Zhong Z."/>
            <person name="Liu W."/>
            <person name="Zhang W."/>
            <person name="Zhang H."/>
        </authorList>
    </citation>
    <scope>NUCLEOTIDE SEQUENCE [LARGE SCALE GENOMIC DNA]</scope>
    <source>
        <strain evidence="7 8">JCM 16395</strain>
    </source>
</reference>
<comment type="caution">
    <text evidence="7">The sequence shown here is derived from an EMBL/GenBank/DDBJ whole genome shotgun (WGS) entry which is preliminary data.</text>
</comment>
<feature type="chain" id="PRO_5038358369" evidence="5">
    <location>
        <begin position="22"/>
        <end position="313"/>
    </location>
</feature>
<comment type="similarity">
    <text evidence="2">Belongs to the bacterial solute-binding protein 8 family.</text>
</comment>
<evidence type="ECO:0000313" key="8">
    <source>
        <dbReference type="Proteomes" id="UP000218181"/>
    </source>
</evidence>
<dbReference type="CDD" id="cd01138">
    <property type="entry name" value="FeuA"/>
    <property type="match status" value="1"/>
</dbReference>
<dbReference type="InterPro" id="IPR002491">
    <property type="entry name" value="ABC_transptr_periplasmic_BD"/>
</dbReference>
<dbReference type="AlphaFoldDB" id="A0A2A5RMX3"/>
<dbReference type="SUPFAM" id="SSF53807">
    <property type="entry name" value="Helical backbone' metal receptor"/>
    <property type="match status" value="1"/>
</dbReference>
<organism evidence="7 8">
    <name type="scientific">Lactococcus fujiensis JCM 16395</name>
    <dbReference type="NCBI Taxonomy" id="1291764"/>
    <lineage>
        <taxon>Bacteria</taxon>
        <taxon>Bacillati</taxon>
        <taxon>Bacillota</taxon>
        <taxon>Bacilli</taxon>
        <taxon>Lactobacillales</taxon>
        <taxon>Streptococcaceae</taxon>
        <taxon>Lactococcus</taxon>
    </lineage>
</organism>
<evidence type="ECO:0000256" key="1">
    <source>
        <dbReference type="ARBA" id="ARBA00004196"/>
    </source>
</evidence>
<name>A0A2A5RMX3_9LACT</name>
<dbReference type="GO" id="GO:0030288">
    <property type="term" value="C:outer membrane-bounded periplasmic space"/>
    <property type="evidence" value="ECO:0007669"/>
    <property type="project" value="TreeGrafter"/>
</dbReference>
<dbReference type="PROSITE" id="PS51257">
    <property type="entry name" value="PROKAR_LIPOPROTEIN"/>
    <property type="match status" value="1"/>
</dbReference>
<evidence type="ECO:0000256" key="3">
    <source>
        <dbReference type="ARBA" id="ARBA00022448"/>
    </source>
</evidence>
<keyword evidence="4 5" id="KW-0732">Signal</keyword>
<feature type="domain" description="Fe/B12 periplasmic-binding" evidence="6">
    <location>
        <begin position="54"/>
        <end position="313"/>
    </location>
</feature>
<dbReference type="Pfam" id="PF01497">
    <property type="entry name" value="Peripla_BP_2"/>
    <property type="match status" value="1"/>
</dbReference>
<dbReference type="RefSeq" id="WP_096817461.1">
    <property type="nucleotide sequence ID" value="NZ_JXJU01000003.1"/>
</dbReference>
<accession>A0A2A5RMX3</accession>
<dbReference type="Proteomes" id="UP000218181">
    <property type="component" value="Unassembled WGS sequence"/>
</dbReference>
<dbReference type="Gene3D" id="3.40.50.1980">
    <property type="entry name" value="Nitrogenase molybdenum iron protein domain"/>
    <property type="match status" value="2"/>
</dbReference>
<dbReference type="PANTHER" id="PTHR30532">
    <property type="entry name" value="IRON III DICITRATE-BINDING PERIPLASMIC PROTEIN"/>
    <property type="match status" value="1"/>
</dbReference>
<proteinExistence type="inferred from homology"/>
<dbReference type="EMBL" id="JXJU01000003">
    <property type="protein sequence ID" value="PCS00674.1"/>
    <property type="molecule type" value="Genomic_DNA"/>
</dbReference>
<gene>
    <name evidence="7" type="ORF">RT41_GL001056</name>
</gene>